<dbReference type="EMBL" id="JBHUOS010000009">
    <property type="protein sequence ID" value="MFD2916330.1"/>
    <property type="molecule type" value="Genomic_DNA"/>
</dbReference>
<gene>
    <name evidence="1" type="ORF">ACFS29_11810</name>
</gene>
<comment type="caution">
    <text evidence="1">The sequence shown here is derived from an EMBL/GenBank/DDBJ whole genome shotgun (WGS) entry which is preliminary data.</text>
</comment>
<evidence type="ECO:0000313" key="2">
    <source>
        <dbReference type="Proteomes" id="UP001597548"/>
    </source>
</evidence>
<sequence>MKIDNMEWIENDTIFDKLEKKSENFFNKLGDKISVSKNYDYCLFLQINEAWYIENEGWRDSNSKPKKDNKGRLVLNFFKVDGESKSWFKTFVPLKLSNCRLKTIDNLTFQILSDTESISGKFDDFDSLMWDFMTGNAELEIEIEDKFKKIEIK</sequence>
<organism evidence="1 2">
    <name type="scientific">Psychroserpens luteus</name>
    <dbReference type="NCBI Taxonomy" id="1434066"/>
    <lineage>
        <taxon>Bacteria</taxon>
        <taxon>Pseudomonadati</taxon>
        <taxon>Bacteroidota</taxon>
        <taxon>Flavobacteriia</taxon>
        <taxon>Flavobacteriales</taxon>
        <taxon>Flavobacteriaceae</taxon>
        <taxon>Psychroserpens</taxon>
    </lineage>
</organism>
<dbReference type="Proteomes" id="UP001597548">
    <property type="component" value="Unassembled WGS sequence"/>
</dbReference>
<evidence type="ECO:0008006" key="3">
    <source>
        <dbReference type="Google" id="ProtNLM"/>
    </source>
</evidence>
<dbReference type="RefSeq" id="WP_194508330.1">
    <property type="nucleotide sequence ID" value="NZ_JADILU010000004.1"/>
</dbReference>
<evidence type="ECO:0000313" key="1">
    <source>
        <dbReference type="EMBL" id="MFD2916330.1"/>
    </source>
</evidence>
<name>A0ABW5ZVQ5_9FLAO</name>
<protein>
    <recommendedName>
        <fullName evidence="3">Immunity protein 50</fullName>
    </recommendedName>
</protein>
<proteinExistence type="predicted"/>
<reference evidence="2" key="1">
    <citation type="journal article" date="2019" name="Int. J. Syst. Evol. Microbiol.">
        <title>The Global Catalogue of Microorganisms (GCM) 10K type strain sequencing project: providing services to taxonomists for standard genome sequencing and annotation.</title>
        <authorList>
            <consortium name="The Broad Institute Genomics Platform"/>
            <consortium name="The Broad Institute Genome Sequencing Center for Infectious Disease"/>
            <person name="Wu L."/>
            <person name="Ma J."/>
        </authorList>
    </citation>
    <scope>NUCLEOTIDE SEQUENCE [LARGE SCALE GENOMIC DNA]</scope>
    <source>
        <strain evidence="2">KCTC 32514</strain>
    </source>
</reference>
<accession>A0ABW5ZVQ5</accession>
<keyword evidence="2" id="KW-1185">Reference proteome</keyword>